<protein>
    <recommendedName>
        <fullName evidence="10 11">UDP-N-acetylmuramoyl-tripeptide--D-alanyl-D-alanine ligase</fullName>
        <ecNumber evidence="10 11">6.3.2.10</ecNumber>
    </recommendedName>
    <alternativeName>
        <fullName evidence="10">D-alanyl-D-alanine-adding enzyme</fullName>
    </alternativeName>
</protein>
<evidence type="ECO:0000256" key="2">
    <source>
        <dbReference type="ARBA" id="ARBA00022598"/>
    </source>
</evidence>
<evidence type="ECO:0000259" key="13">
    <source>
        <dbReference type="Pfam" id="PF02875"/>
    </source>
</evidence>
<evidence type="ECO:0000256" key="10">
    <source>
        <dbReference type="HAMAP-Rule" id="MF_02019"/>
    </source>
</evidence>
<evidence type="ECO:0000256" key="7">
    <source>
        <dbReference type="ARBA" id="ARBA00022984"/>
    </source>
</evidence>
<keyword evidence="16" id="KW-1185">Reference proteome</keyword>
<dbReference type="InterPro" id="IPR000713">
    <property type="entry name" value="Mur_ligase_N"/>
</dbReference>
<keyword evidence="1 10" id="KW-0963">Cytoplasm</keyword>
<dbReference type="GO" id="GO:0016874">
    <property type="term" value="F:ligase activity"/>
    <property type="evidence" value="ECO:0007669"/>
    <property type="project" value="UniProtKB-KW"/>
</dbReference>
<proteinExistence type="inferred from homology"/>
<accession>A0ABN1MU54</accession>
<feature type="domain" description="Mur ligase central" evidence="14">
    <location>
        <begin position="93"/>
        <end position="277"/>
    </location>
</feature>
<dbReference type="InterPro" id="IPR005863">
    <property type="entry name" value="UDP-N-AcMur_synth"/>
</dbReference>
<dbReference type="PANTHER" id="PTHR43024:SF1">
    <property type="entry name" value="UDP-N-ACETYLMURAMOYL-TRIPEPTIDE--D-ALANYL-D-ALANINE LIGASE"/>
    <property type="match status" value="1"/>
</dbReference>
<reference evidence="15 16" key="1">
    <citation type="journal article" date="2019" name="Int. J. Syst. Evol. Microbiol.">
        <title>The Global Catalogue of Microorganisms (GCM) 10K type strain sequencing project: providing services to taxonomists for standard genome sequencing and annotation.</title>
        <authorList>
            <consortium name="The Broad Institute Genomics Platform"/>
            <consortium name="The Broad Institute Genome Sequencing Center for Infectious Disease"/>
            <person name="Wu L."/>
            <person name="Ma J."/>
        </authorList>
    </citation>
    <scope>NUCLEOTIDE SEQUENCE [LARGE SCALE GENOMIC DNA]</scope>
    <source>
        <strain evidence="15 16">JCM 16083</strain>
    </source>
</reference>
<gene>
    <name evidence="10" type="primary">murF</name>
    <name evidence="15" type="ORF">GCM10009118_29140</name>
</gene>
<keyword evidence="6 10" id="KW-0133">Cell shape</keyword>
<dbReference type="InterPro" id="IPR013221">
    <property type="entry name" value="Mur_ligase_cen"/>
</dbReference>
<dbReference type="NCBIfam" id="TIGR01143">
    <property type="entry name" value="murF"/>
    <property type="match status" value="1"/>
</dbReference>
<dbReference type="EC" id="6.3.2.10" evidence="10 11"/>
<dbReference type="Pfam" id="PF01225">
    <property type="entry name" value="Mur_ligase"/>
    <property type="match status" value="1"/>
</dbReference>
<comment type="function">
    <text evidence="10 11">Involved in cell wall formation. Catalyzes the final step in the synthesis of UDP-N-acetylmuramoyl-pentapeptide, the precursor of murein.</text>
</comment>
<dbReference type="PANTHER" id="PTHR43024">
    <property type="entry name" value="UDP-N-ACETYLMURAMOYL-TRIPEPTIDE--D-ALANYL-D-ALANINE LIGASE"/>
    <property type="match status" value="1"/>
</dbReference>
<dbReference type="Proteomes" id="UP001501126">
    <property type="component" value="Unassembled WGS sequence"/>
</dbReference>
<comment type="pathway">
    <text evidence="10 11">Cell wall biogenesis; peptidoglycan biosynthesis.</text>
</comment>
<dbReference type="HAMAP" id="MF_02019">
    <property type="entry name" value="MurF"/>
    <property type="match status" value="1"/>
</dbReference>
<dbReference type="InterPro" id="IPR004101">
    <property type="entry name" value="Mur_ligase_C"/>
</dbReference>
<keyword evidence="9 10" id="KW-0961">Cell wall biogenesis/degradation</keyword>
<evidence type="ECO:0000256" key="6">
    <source>
        <dbReference type="ARBA" id="ARBA00022960"/>
    </source>
</evidence>
<organism evidence="15 16">
    <name type="scientific">Wandonia haliotis</name>
    <dbReference type="NCBI Taxonomy" id="574963"/>
    <lineage>
        <taxon>Bacteria</taxon>
        <taxon>Pseudomonadati</taxon>
        <taxon>Bacteroidota</taxon>
        <taxon>Flavobacteriia</taxon>
        <taxon>Flavobacteriales</taxon>
        <taxon>Crocinitomicaceae</taxon>
        <taxon>Wandonia</taxon>
    </lineage>
</organism>
<dbReference type="Gene3D" id="3.90.190.20">
    <property type="entry name" value="Mur ligase, C-terminal domain"/>
    <property type="match status" value="1"/>
</dbReference>
<dbReference type="InterPro" id="IPR036615">
    <property type="entry name" value="Mur_ligase_C_dom_sf"/>
</dbReference>
<dbReference type="SUPFAM" id="SSF53244">
    <property type="entry name" value="MurD-like peptide ligases, peptide-binding domain"/>
    <property type="match status" value="1"/>
</dbReference>
<evidence type="ECO:0000256" key="4">
    <source>
        <dbReference type="ARBA" id="ARBA00022741"/>
    </source>
</evidence>
<evidence type="ECO:0000313" key="16">
    <source>
        <dbReference type="Proteomes" id="UP001501126"/>
    </source>
</evidence>
<evidence type="ECO:0000259" key="12">
    <source>
        <dbReference type="Pfam" id="PF01225"/>
    </source>
</evidence>
<dbReference type="InterPro" id="IPR036565">
    <property type="entry name" value="Mur-like_cat_sf"/>
</dbReference>
<dbReference type="Gene3D" id="3.40.1190.10">
    <property type="entry name" value="Mur-like, catalytic domain"/>
    <property type="match status" value="1"/>
</dbReference>
<dbReference type="EMBL" id="BAAAFH010000022">
    <property type="protein sequence ID" value="GAA0876504.1"/>
    <property type="molecule type" value="Genomic_DNA"/>
</dbReference>
<comment type="caution">
    <text evidence="15">The sequence shown here is derived from an EMBL/GenBank/DDBJ whole genome shotgun (WGS) entry which is preliminary data.</text>
</comment>
<keyword evidence="7 10" id="KW-0573">Peptidoglycan synthesis</keyword>
<comment type="similarity">
    <text evidence="10">Belongs to the MurCDEF family. MurF subfamily.</text>
</comment>
<evidence type="ECO:0000256" key="8">
    <source>
        <dbReference type="ARBA" id="ARBA00023306"/>
    </source>
</evidence>
<dbReference type="Pfam" id="PF02875">
    <property type="entry name" value="Mur_ligase_C"/>
    <property type="match status" value="1"/>
</dbReference>
<evidence type="ECO:0000313" key="15">
    <source>
        <dbReference type="EMBL" id="GAA0876504.1"/>
    </source>
</evidence>
<keyword evidence="2 10" id="KW-0436">Ligase</keyword>
<evidence type="ECO:0000256" key="11">
    <source>
        <dbReference type="RuleBase" id="RU004136"/>
    </source>
</evidence>
<dbReference type="SUPFAM" id="SSF53623">
    <property type="entry name" value="MurD-like peptide ligases, catalytic domain"/>
    <property type="match status" value="1"/>
</dbReference>
<comment type="subcellular location">
    <subcellularLocation>
        <location evidence="10 11">Cytoplasm</location>
    </subcellularLocation>
</comment>
<name>A0ABN1MU54_9FLAO</name>
<evidence type="ECO:0000259" key="14">
    <source>
        <dbReference type="Pfam" id="PF08245"/>
    </source>
</evidence>
<feature type="domain" description="Mur ligase C-terminal" evidence="13">
    <location>
        <begin position="302"/>
        <end position="417"/>
    </location>
</feature>
<keyword evidence="5 10" id="KW-0067">ATP-binding</keyword>
<feature type="domain" description="Mur ligase N-terminal catalytic" evidence="12">
    <location>
        <begin position="12"/>
        <end position="76"/>
    </location>
</feature>
<evidence type="ECO:0000256" key="1">
    <source>
        <dbReference type="ARBA" id="ARBA00022490"/>
    </source>
</evidence>
<dbReference type="RefSeq" id="WP_343789471.1">
    <property type="nucleotide sequence ID" value="NZ_BAAAFH010000022.1"/>
</dbReference>
<dbReference type="InterPro" id="IPR035911">
    <property type="entry name" value="MurE/MurF_N"/>
</dbReference>
<evidence type="ECO:0000256" key="5">
    <source>
        <dbReference type="ARBA" id="ARBA00022840"/>
    </source>
</evidence>
<keyword evidence="4 10" id="KW-0547">Nucleotide-binding</keyword>
<keyword evidence="8 10" id="KW-0131">Cell cycle</keyword>
<dbReference type="Gene3D" id="3.40.1390.10">
    <property type="entry name" value="MurE/MurF, N-terminal domain"/>
    <property type="match status" value="1"/>
</dbReference>
<dbReference type="Pfam" id="PF08245">
    <property type="entry name" value="Mur_ligase_M"/>
    <property type="match status" value="1"/>
</dbReference>
<evidence type="ECO:0000256" key="3">
    <source>
        <dbReference type="ARBA" id="ARBA00022618"/>
    </source>
</evidence>
<comment type="catalytic activity">
    <reaction evidence="10 11">
        <text>D-alanyl-D-alanine + UDP-N-acetyl-alpha-D-muramoyl-L-alanyl-gamma-D-glutamyl-meso-2,6-diaminopimelate + ATP = UDP-N-acetyl-alpha-D-muramoyl-L-alanyl-gamma-D-glutamyl-meso-2,6-diaminopimeloyl-D-alanyl-D-alanine + ADP + phosphate + H(+)</text>
        <dbReference type="Rhea" id="RHEA:28374"/>
        <dbReference type="ChEBI" id="CHEBI:15378"/>
        <dbReference type="ChEBI" id="CHEBI:30616"/>
        <dbReference type="ChEBI" id="CHEBI:43474"/>
        <dbReference type="ChEBI" id="CHEBI:57822"/>
        <dbReference type="ChEBI" id="CHEBI:61386"/>
        <dbReference type="ChEBI" id="CHEBI:83905"/>
        <dbReference type="ChEBI" id="CHEBI:456216"/>
        <dbReference type="EC" id="6.3.2.10"/>
    </reaction>
</comment>
<evidence type="ECO:0000256" key="9">
    <source>
        <dbReference type="ARBA" id="ARBA00023316"/>
    </source>
</evidence>
<dbReference type="SUPFAM" id="SSF63418">
    <property type="entry name" value="MurE/MurF N-terminal domain"/>
    <property type="match status" value="1"/>
</dbReference>
<dbReference type="InterPro" id="IPR051046">
    <property type="entry name" value="MurCDEF_CellWall_CoF430Synth"/>
</dbReference>
<feature type="binding site" evidence="10">
    <location>
        <begin position="95"/>
        <end position="101"/>
    </location>
    <ligand>
        <name>ATP</name>
        <dbReference type="ChEBI" id="CHEBI:30616"/>
    </ligand>
</feature>
<keyword evidence="3 10" id="KW-0132">Cell division</keyword>
<sequence length="428" mass="48254">MERLHNLFLETTGISTDTRKISEQCMFIALKGENFDGNQFVKQAIQSGAKYAITSEKELENNTDIFYVEDTLSFLQNLANYHRKKFSIPVIGITGSNGKTTSKELIASVLQQQYKVLFTEGNLNNHIGVPLTLLKLRSEHEIAIIEMGASKPGDIKELVELAEPTHGIITNIGRAHLEGFGSLEGVIRTKSELYDFIRKNSGKIIINQDDPILTTQLGKYDSVRTYSGKKNGEVTGELIRLTPFAEFEWQYGSYVSPTLITHLIGEYNFYNFLAAITFGIEFDVPVEKINRGITEYIPSNNRSQVQKTEHNTLILDAYNANPTSMLSALESFDKINHLSKMVVLGDMLELGKESDTEHQKIVDYLTSKDWKVLVVGKEFQKTKFPDSILHFENNTAVRDYLLEAQPRDKLILIKGSRGIKLETCVDAL</sequence>